<dbReference type="InterPro" id="IPR003779">
    <property type="entry name" value="CMD-like"/>
</dbReference>
<dbReference type="NCBIfam" id="TIGR00778">
    <property type="entry name" value="ahpD_dom"/>
    <property type="match status" value="1"/>
</dbReference>
<evidence type="ECO:0000313" key="3">
    <source>
        <dbReference type="Proteomes" id="UP001323798"/>
    </source>
</evidence>
<reference evidence="2 3" key="1">
    <citation type="submission" date="2023-11" db="EMBL/GenBank/DDBJ databases">
        <title>Genome sequence of Microbacterium rhizosphaerae KACC 19337.</title>
        <authorList>
            <person name="Choi H."/>
            <person name="Kim S."/>
            <person name="Kim Y."/>
            <person name="Kwon S.-W."/>
            <person name="Heo J."/>
        </authorList>
    </citation>
    <scope>NUCLEOTIDE SEQUENCE [LARGE SCALE GENOMIC DNA]</scope>
    <source>
        <strain evidence="2 3">KACC 19337</strain>
    </source>
</reference>
<dbReference type="PANTHER" id="PTHR34846:SF5">
    <property type="entry name" value="CARBOXYMUCONOLACTONE DECARBOXYLASE-LIKE DOMAIN-CONTAINING PROTEIN"/>
    <property type="match status" value="1"/>
</dbReference>
<dbReference type="PANTHER" id="PTHR34846">
    <property type="entry name" value="4-CARBOXYMUCONOLACTONE DECARBOXYLASE FAMILY PROTEIN (AFU_ORTHOLOGUE AFUA_6G11590)"/>
    <property type="match status" value="1"/>
</dbReference>
<dbReference type="SUPFAM" id="SSF69118">
    <property type="entry name" value="AhpD-like"/>
    <property type="match status" value="1"/>
</dbReference>
<organism evidence="2 3">
    <name type="scientific">Microbacterium rhizosphaerae</name>
    <dbReference type="NCBI Taxonomy" id="1678237"/>
    <lineage>
        <taxon>Bacteria</taxon>
        <taxon>Bacillati</taxon>
        <taxon>Actinomycetota</taxon>
        <taxon>Actinomycetes</taxon>
        <taxon>Micrococcales</taxon>
        <taxon>Microbacteriaceae</taxon>
        <taxon>Microbacterium</taxon>
    </lineage>
</organism>
<protein>
    <submittedName>
        <fullName evidence="2">Carboxymuconolactone decarboxylase family protein</fullName>
    </submittedName>
</protein>
<dbReference type="Proteomes" id="UP001323798">
    <property type="component" value="Chromosome"/>
</dbReference>
<dbReference type="EMBL" id="CP139368">
    <property type="protein sequence ID" value="WPR88976.1"/>
    <property type="molecule type" value="Genomic_DNA"/>
</dbReference>
<dbReference type="Pfam" id="PF02627">
    <property type="entry name" value="CMD"/>
    <property type="match status" value="1"/>
</dbReference>
<dbReference type="InterPro" id="IPR004675">
    <property type="entry name" value="AhpD_core"/>
</dbReference>
<gene>
    <name evidence="2" type="ORF">SM116_14580</name>
</gene>
<evidence type="ECO:0000259" key="1">
    <source>
        <dbReference type="Pfam" id="PF02627"/>
    </source>
</evidence>
<proteinExistence type="predicted"/>
<keyword evidence="3" id="KW-1185">Reference proteome</keyword>
<dbReference type="RefSeq" id="WP_320941693.1">
    <property type="nucleotide sequence ID" value="NZ_BAABEU010000008.1"/>
</dbReference>
<feature type="domain" description="Carboxymuconolactone decarboxylase-like" evidence="1">
    <location>
        <begin position="21"/>
        <end position="106"/>
    </location>
</feature>
<dbReference type="Gene3D" id="1.20.1290.10">
    <property type="entry name" value="AhpD-like"/>
    <property type="match status" value="1"/>
</dbReference>
<sequence length="167" mass="18015">MNTTDTVIRPARRLDFDSLVPAFSRAVSALDDAAVAEVEAAGIPSGLVELLRLRTSQLNGCSYCVDLHSRAARDAGESFQRISAVAVWEEATFFTAKERTAFALADSVARMAETHVPDAVVSELREVWTEAEAAAILALLVSINAWNAIGVTARCWRPAVEKVLVEA</sequence>
<name>A0ABZ0SI49_9MICO</name>
<dbReference type="InterPro" id="IPR029032">
    <property type="entry name" value="AhpD-like"/>
</dbReference>
<evidence type="ECO:0000313" key="2">
    <source>
        <dbReference type="EMBL" id="WPR88976.1"/>
    </source>
</evidence>
<accession>A0ABZ0SI49</accession>